<reference evidence="3" key="2">
    <citation type="submission" date="2014-06" db="EMBL/GenBank/DDBJ databases">
        <authorList>
            <person name="Ju J."/>
            <person name="Zhang J."/>
        </authorList>
    </citation>
    <scope>NUCLEOTIDE SEQUENCE</scope>
    <source>
        <strain evidence="3">SscI8</strain>
    </source>
</reference>
<keyword evidence="2" id="KW-0732">Signal</keyword>
<dbReference type="EMBL" id="LK056692">
    <property type="protein sequence ID" value="CDU25917.1"/>
    <property type="molecule type" value="Genomic_DNA"/>
</dbReference>
<feature type="compositionally biased region" description="Low complexity" evidence="1">
    <location>
        <begin position="70"/>
        <end position="85"/>
    </location>
</feature>
<reference evidence="5" key="1">
    <citation type="submission" date="2014-06" db="EMBL/GenBank/DDBJ databases">
        <authorList>
            <person name="Berkman P.J."/>
        </authorList>
    </citation>
    <scope>NUCLEOTIDE SEQUENCE [LARGE SCALE GENOMIC DNA]</scope>
</reference>
<name>A0A0F7S3Z7_9BASI</name>
<feature type="compositionally biased region" description="Polar residues" evidence="1">
    <location>
        <begin position="57"/>
        <end position="69"/>
    </location>
</feature>
<evidence type="ECO:0000256" key="2">
    <source>
        <dbReference type="SAM" id="SignalP"/>
    </source>
</evidence>
<dbReference type="AlphaFoldDB" id="A0A0F7S3Z7"/>
<organism evidence="4 5">
    <name type="scientific">Sporisorium scitamineum</name>
    <dbReference type="NCBI Taxonomy" id="49012"/>
    <lineage>
        <taxon>Eukaryota</taxon>
        <taxon>Fungi</taxon>
        <taxon>Dikarya</taxon>
        <taxon>Basidiomycota</taxon>
        <taxon>Ustilaginomycotina</taxon>
        <taxon>Ustilaginomycetes</taxon>
        <taxon>Ustilaginales</taxon>
        <taxon>Ustilaginaceae</taxon>
        <taxon>Sporisorium</taxon>
    </lineage>
</organism>
<gene>
    <name evidence="4" type="primary">SSCI23430.1</name>
    <name evidence="3" type="ORF">SPSC_06088</name>
</gene>
<protein>
    <recommendedName>
        <fullName evidence="6">Effector family protein Eff1</fullName>
    </recommendedName>
</protein>
<evidence type="ECO:0000313" key="5">
    <source>
        <dbReference type="Proteomes" id="UP000242770"/>
    </source>
</evidence>
<feature type="signal peptide" evidence="2">
    <location>
        <begin position="1"/>
        <end position="24"/>
    </location>
</feature>
<keyword evidence="5" id="KW-1185">Reference proteome</keyword>
<sequence>MVDFRYVAAIVGTLLAMTAVQSNAMRRGPVNNIPGLPDYQLLPAWQGHPDRLGPTMEQISPGSQASDTMSPAASPTESGPSASSSRFDIPRFQDAKGQWWGPYEFSGKFQATGYPLEMPHMANLYKLDAPTTVDLPRETVLGARNIHRITPISFRPEPDTLAHVLEPLRLRLEEADIPLTAVTGSHGSVKEGTFLFPPLQLTQDGSGLEISEELLETVYSRLLYRRLTQPSKTFSLFKLNGWDRPETELLIAQAKPSSFVDVHDPEVKSDLWVIYERAIVANHRPTRGGTSLLGAMFMPKEAAVKLQESGLLEKLSR</sequence>
<dbReference type="Proteomes" id="UP000242770">
    <property type="component" value="Unassembled WGS sequence"/>
</dbReference>
<feature type="region of interest" description="Disordered" evidence="1">
    <location>
        <begin position="50"/>
        <end position="88"/>
    </location>
</feature>
<feature type="chain" id="PRO_5015038993" description="Effector family protein Eff1" evidence="2">
    <location>
        <begin position="25"/>
        <end position="317"/>
    </location>
</feature>
<evidence type="ECO:0000256" key="1">
    <source>
        <dbReference type="SAM" id="MobiDB-lite"/>
    </source>
</evidence>
<proteinExistence type="predicted"/>
<evidence type="ECO:0000313" key="4">
    <source>
        <dbReference type="EMBL" id="CDW97086.1"/>
    </source>
</evidence>
<dbReference type="EMBL" id="CCFA01001228">
    <property type="protein sequence ID" value="CDW97086.1"/>
    <property type="molecule type" value="Genomic_DNA"/>
</dbReference>
<evidence type="ECO:0008006" key="6">
    <source>
        <dbReference type="Google" id="ProtNLM"/>
    </source>
</evidence>
<accession>A0A0F7S3Z7</accession>
<evidence type="ECO:0000313" key="3">
    <source>
        <dbReference type="EMBL" id="CDU25917.1"/>
    </source>
</evidence>
<reference evidence="4" key="3">
    <citation type="submission" date="2014-06" db="EMBL/GenBank/DDBJ databases">
        <authorList>
            <person name="Berkman J.Paul."/>
        </authorList>
    </citation>
    <scope>NUCLEOTIDE SEQUENCE [LARGE SCALE GENOMIC DNA]</scope>
</reference>